<evidence type="ECO:0000256" key="1">
    <source>
        <dbReference type="SAM" id="MobiDB-lite"/>
    </source>
</evidence>
<feature type="compositionally biased region" description="Basic residues" evidence="1">
    <location>
        <begin position="1"/>
        <end position="12"/>
    </location>
</feature>
<organism evidence="2 3">
    <name type="scientific">Limnoglobus roseus</name>
    <dbReference type="NCBI Taxonomy" id="2598579"/>
    <lineage>
        <taxon>Bacteria</taxon>
        <taxon>Pseudomonadati</taxon>
        <taxon>Planctomycetota</taxon>
        <taxon>Planctomycetia</taxon>
        <taxon>Gemmatales</taxon>
        <taxon>Gemmataceae</taxon>
        <taxon>Limnoglobus</taxon>
    </lineage>
</organism>
<dbReference type="Proteomes" id="UP000324974">
    <property type="component" value="Chromosome"/>
</dbReference>
<reference evidence="3" key="1">
    <citation type="submission" date="2019-08" db="EMBL/GenBank/DDBJ databases">
        <title>Limnoglobus roseus gen. nov., sp. nov., a novel freshwater planctomycete with a giant genome from the family Gemmataceae.</title>
        <authorList>
            <person name="Kulichevskaya I.S."/>
            <person name="Naumoff D.G."/>
            <person name="Miroshnikov K."/>
            <person name="Ivanova A."/>
            <person name="Philippov D.A."/>
            <person name="Hakobyan A."/>
            <person name="Rijpstra I.C."/>
            <person name="Sinninghe Damste J.S."/>
            <person name="Liesack W."/>
            <person name="Dedysh S.N."/>
        </authorList>
    </citation>
    <scope>NUCLEOTIDE SEQUENCE [LARGE SCALE GENOMIC DNA]</scope>
    <source>
        <strain evidence="3">PX52</strain>
    </source>
</reference>
<proteinExistence type="predicted"/>
<sequence length="277" mass="30843">MGRTSKKLHAKLSRGGLSDLPTGKTPRHPDTPDIEAWIRQGMDPVHAAYAFVQHVTSFFAEGTSRLPEMKKYAHLVAKAEDEYMPSGPPMSPLTGSFFTSWAFYDLPFDDGDTLASCLIESNDVVGMNPDQLDALKKMAASRMGVYQHVGTDGPHVRLRELVTNAESVCHPTSGYRGTIGELWYVRLLPPLLPDLAQYHVAFTTPYILMAGQNEWSQFLRRALAGSVNDATGLHRLFKHGPDPNYWNEFVFKAYHHHRSDAIFLAGIPDLKATLPHA</sequence>
<dbReference type="EMBL" id="CP042425">
    <property type="protein sequence ID" value="QEL17824.1"/>
    <property type="molecule type" value="Genomic_DNA"/>
</dbReference>
<feature type="region of interest" description="Disordered" evidence="1">
    <location>
        <begin position="1"/>
        <end position="32"/>
    </location>
</feature>
<protein>
    <submittedName>
        <fullName evidence="2">Uncharacterized protein</fullName>
    </submittedName>
</protein>
<dbReference type="AlphaFoldDB" id="A0A5C1AKX2"/>
<evidence type="ECO:0000313" key="3">
    <source>
        <dbReference type="Proteomes" id="UP000324974"/>
    </source>
</evidence>
<accession>A0A5C1AKX2</accession>
<keyword evidence="3" id="KW-1185">Reference proteome</keyword>
<dbReference type="RefSeq" id="WP_149112387.1">
    <property type="nucleotide sequence ID" value="NZ_CP042425.1"/>
</dbReference>
<name>A0A5C1AKX2_9BACT</name>
<dbReference type="OrthoDB" id="7069097at2"/>
<gene>
    <name evidence="2" type="ORF">PX52LOC_04835</name>
</gene>
<evidence type="ECO:0000313" key="2">
    <source>
        <dbReference type="EMBL" id="QEL17824.1"/>
    </source>
</evidence>
<dbReference type="KEGG" id="lrs:PX52LOC_04835"/>